<keyword evidence="2 6" id="KW-0677">Repeat</keyword>
<dbReference type="Pfam" id="PF10431">
    <property type="entry name" value="ClpB_D2-small"/>
    <property type="match status" value="1"/>
</dbReference>
<keyword evidence="5" id="KW-0143">Chaperone</keyword>
<dbReference type="CDD" id="cd00009">
    <property type="entry name" value="AAA"/>
    <property type="match status" value="1"/>
</dbReference>
<evidence type="ECO:0000256" key="2">
    <source>
        <dbReference type="ARBA" id="ARBA00022737"/>
    </source>
</evidence>
<evidence type="ECO:0000256" key="7">
    <source>
        <dbReference type="SAM" id="Coils"/>
    </source>
</evidence>
<feature type="coiled-coil region" evidence="7">
    <location>
        <begin position="434"/>
        <end position="499"/>
    </location>
</feature>
<evidence type="ECO:0000256" key="8">
    <source>
        <dbReference type="SAM" id="MobiDB-lite"/>
    </source>
</evidence>
<dbReference type="InterPro" id="IPR041546">
    <property type="entry name" value="ClpA/ClpB_AAA_lid"/>
</dbReference>
<comment type="similarity">
    <text evidence="1">Belongs to the ClpA/ClpB family.</text>
</comment>
<dbReference type="PROSITE" id="PS51903">
    <property type="entry name" value="CLP_R"/>
    <property type="match status" value="1"/>
</dbReference>
<dbReference type="GO" id="GO:0034605">
    <property type="term" value="P:cellular response to heat"/>
    <property type="evidence" value="ECO:0007669"/>
    <property type="project" value="TreeGrafter"/>
</dbReference>
<dbReference type="PROSITE" id="PS00870">
    <property type="entry name" value="CLPAB_1"/>
    <property type="match status" value="1"/>
</dbReference>
<dbReference type="InterPro" id="IPR019489">
    <property type="entry name" value="Clp_ATPase_C"/>
</dbReference>
<evidence type="ECO:0000256" key="1">
    <source>
        <dbReference type="ARBA" id="ARBA00008675"/>
    </source>
</evidence>
<dbReference type="PANTHER" id="PTHR11638">
    <property type="entry name" value="ATP-DEPENDENT CLP PROTEASE"/>
    <property type="match status" value="1"/>
</dbReference>
<dbReference type="InterPro" id="IPR050130">
    <property type="entry name" value="ClpA_ClpB"/>
</dbReference>
<keyword evidence="4" id="KW-0067">ATP-binding</keyword>
<dbReference type="Pfam" id="PF02861">
    <property type="entry name" value="Clp_N"/>
    <property type="match status" value="1"/>
</dbReference>
<dbReference type="AlphaFoldDB" id="A0AAW1SD52"/>
<accession>A0AAW1SD52</accession>
<keyword evidence="3" id="KW-0547">Nucleotide-binding</keyword>
<dbReference type="FunFam" id="3.40.50.300:FF:000025">
    <property type="entry name" value="ATP-dependent Clp protease subunit"/>
    <property type="match status" value="1"/>
</dbReference>
<gene>
    <name evidence="10" type="ORF">WJX81_007123</name>
</gene>
<dbReference type="Proteomes" id="UP001445335">
    <property type="component" value="Unassembled WGS sequence"/>
</dbReference>
<dbReference type="InterPro" id="IPR001270">
    <property type="entry name" value="ClpA/B"/>
</dbReference>
<feature type="domain" description="Clp R" evidence="9">
    <location>
        <begin position="4"/>
        <end position="148"/>
    </location>
</feature>
<dbReference type="SMART" id="SM00382">
    <property type="entry name" value="AAA"/>
    <property type="match status" value="2"/>
</dbReference>
<organism evidence="10 11">
    <name type="scientific">Elliptochloris bilobata</name>
    <dbReference type="NCBI Taxonomy" id="381761"/>
    <lineage>
        <taxon>Eukaryota</taxon>
        <taxon>Viridiplantae</taxon>
        <taxon>Chlorophyta</taxon>
        <taxon>core chlorophytes</taxon>
        <taxon>Trebouxiophyceae</taxon>
        <taxon>Trebouxiophyceae incertae sedis</taxon>
        <taxon>Elliptochloris clade</taxon>
        <taxon>Elliptochloris</taxon>
    </lineage>
</organism>
<evidence type="ECO:0000256" key="4">
    <source>
        <dbReference type="ARBA" id="ARBA00022840"/>
    </source>
</evidence>
<evidence type="ECO:0000313" key="11">
    <source>
        <dbReference type="Proteomes" id="UP001445335"/>
    </source>
</evidence>
<dbReference type="FunFam" id="3.40.50.300:FF:000120">
    <property type="entry name" value="ATP-dependent chaperone ClpB"/>
    <property type="match status" value="1"/>
</dbReference>
<dbReference type="EMBL" id="JALJOU010000004">
    <property type="protein sequence ID" value="KAK9844178.1"/>
    <property type="molecule type" value="Genomic_DNA"/>
</dbReference>
<dbReference type="InterPro" id="IPR004176">
    <property type="entry name" value="Clp_R_N"/>
</dbReference>
<dbReference type="InterPro" id="IPR003959">
    <property type="entry name" value="ATPase_AAA_core"/>
</dbReference>
<evidence type="ECO:0000256" key="5">
    <source>
        <dbReference type="ARBA" id="ARBA00023186"/>
    </source>
</evidence>
<dbReference type="Pfam" id="PF00004">
    <property type="entry name" value="AAA"/>
    <property type="match status" value="1"/>
</dbReference>
<dbReference type="InterPro" id="IPR036628">
    <property type="entry name" value="Clp_N_dom_sf"/>
</dbReference>
<name>A0AAW1SD52_9CHLO</name>
<dbReference type="GO" id="GO:0005524">
    <property type="term" value="F:ATP binding"/>
    <property type="evidence" value="ECO:0007669"/>
    <property type="project" value="UniProtKB-KW"/>
</dbReference>
<dbReference type="InterPro" id="IPR003593">
    <property type="entry name" value="AAA+_ATPase"/>
</dbReference>
<dbReference type="Pfam" id="PF07724">
    <property type="entry name" value="AAA_2"/>
    <property type="match status" value="1"/>
</dbReference>
<dbReference type="Pfam" id="PF17871">
    <property type="entry name" value="AAA_lid_9"/>
    <property type="match status" value="1"/>
</dbReference>
<evidence type="ECO:0000256" key="3">
    <source>
        <dbReference type="ARBA" id="ARBA00022741"/>
    </source>
</evidence>
<dbReference type="SUPFAM" id="SSF81923">
    <property type="entry name" value="Double Clp-N motif"/>
    <property type="match status" value="1"/>
</dbReference>
<evidence type="ECO:0000256" key="6">
    <source>
        <dbReference type="PROSITE-ProRule" id="PRU01251"/>
    </source>
</evidence>
<evidence type="ECO:0000313" key="10">
    <source>
        <dbReference type="EMBL" id="KAK9844178.1"/>
    </source>
</evidence>
<sequence>MVDPNKFTEKTLQALNAAQELALEHGHQQVTPLHLAIVVFEDSEGIGRQAVLKCANEDALRSIVRVLKKKLVRLPQVSPPPDQAEIGNELRKVLQNAIKLQKKRNDTYLSVDTLLLALLENKDLADALNESGLSKSQLESALTAVRGDNKTVDSRSSDQQFEALTKFGTDLTAKAAQLDPIIGRDEEIRRVVRILCRRTKNNPVLIGEPGVGKTAIVEGLAQRIVNGDVPATLRQMRVISLDMSALVAGTKFRGEFEERIQNVLKEVTEAKNIILFIDEMHLVLGAGKTEGAMDAANMLKPMLARGELRCIGATTIAEYRQYIEKDAAFERRFQQVYVEEPSVEDTIVILRGIAERYASFHGVRISDRALVAAAELSARYIQGRFLPDKAIDLVDEACANKRVQLESVPEEIDNMLRQKYRLQVEEKALSKEKDKASHERLAEVRKELAALEEKLRPLIMRYEQEKKDMEELRALQKKREELRVKLKEAEARYDLAMVADLKYGALADIEAAIRAKIKSLPPDSMLSAEVTAEDVAVVVSRWTGIPVQRLCESEKERLLRLGEELHMRIVGQEEAVAAVAASVLRSRAGLASRNRGASFLFLGPTGVGKTELAKALAELLFGDEKLLIRLDMGEYMEKHTVARLIGAPPGYIGHDEGGQLTEAVRRRPYSVVLLDEVEKAHREVMNVLLAVLDDGRLTDAKGRTVNFANTVTIMTSNLGSDLLLERGNAPAAKELVMQVVKRHFRPEFLNRLDDVVMFEPLGAGHLRKIARLQVGELNQRLKHKHITLTLTDAALDYAAQQSFDHMYGARPLRRWMEKTILTDLSRMLVSGELSEYAVVHCDVAPDGSGLAYKVERAEPVPGVPEQQDSKRARWAGASKLEEDDEEMEE</sequence>
<dbReference type="SUPFAM" id="SSF52540">
    <property type="entry name" value="P-loop containing nucleoside triphosphate hydrolases"/>
    <property type="match status" value="2"/>
</dbReference>
<protein>
    <recommendedName>
        <fullName evidence="9">Clp R domain-containing protein</fullName>
    </recommendedName>
</protein>
<dbReference type="GO" id="GO:0005737">
    <property type="term" value="C:cytoplasm"/>
    <property type="evidence" value="ECO:0007669"/>
    <property type="project" value="TreeGrafter"/>
</dbReference>
<reference evidence="10 11" key="1">
    <citation type="journal article" date="2024" name="Nat. Commun.">
        <title>Phylogenomics reveals the evolutionary origins of lichenization in chlorophyte algae.</title>
        <authorList>
            <person name="Puginier C."/>
            <person name="Libourel C."/>
            <person name="Otte J."/>
            <person name="Skaloud P."/>
            <person name="Haon M."/>
            <person name="Grisel S."/>
            <person name="Petersen M."/>
            <person name="Berrin J.G."/>
            <person name="Delaux P.M."/>
            <person name="Dal Grande F."/>
            <person name="Keller J."/>
        </authorList>
    </citation>
    <scope>NUCLEOTIDE SEQUENCE [LARGE SCALE GENOMIC DNA]</scope>
    <source>
        <strain evidence="10 11">SAG 245.80</strain>
    </source>
</reference>
<dbReference type="Gene3D" id="1.10.1780.10">
    <property type="entry name" value="Clp, N-terminal domain"/>
    <property type="match status" value="1"/>
</dbReference>
<dbReference type="Gene3D" id="1.10.8.60">
    <property type="match status" value="1"/>
</dbReference>
<dbReference type="InterPro" id="IPR018368">
    <property type="entry name" value="ClpA/B_CS1"/>
</dbReference>
<keyword evidence="11" id="KW-1185">Reference proteome</keyword>
<dbReference type="InterPro" id="IPR027417">
    <property type="entry name" value="P-loop_NTPase"/>
</dbReference>
<dbReference type="SMART" id="SM01086">
    <property type="entry name" value="ClpB_D2-small"/>
    <property type="match status" value="1"/>
</dbReference>
<feature type="region of interest" description="Disordered" evidence="8">
    <location>
        <begin position="856"/>
        <end position="889"/>
    </location>
</feature>
<comment type="caution">
    <text evidence="10">The sequence shown here is derived from an EMBL/GenBank/DDBJ whole genome shotgun (WGS) entry which is preliminary data.</text>
</comment>
<proteinExistence type="inferred from homology"/>
<dbReference type="Gene3D" id="3.40.50.300">
    <property type="entry name" value="P-loop containing nucleotide triphosphate hydrolases"/>
    <property type="match status" value="3"/>
</dbReference>
<dbReference type="CDD" id="cd19499">
    <property type="entry name" value="RecA-like_ClpB_Hsp104-like"/>
    <property type="match status" value="1"/>
</dbReference>
<keyword evidence="7" id="KW-0175">Coiled coil</keyword>
<dbReference type="FunFam" id="3.40.50.300:FF:000010">
    <property type="entry name" value="Chaperone clpB 1, putative"/>
    <property type="match status" value="1"/>
</dbReference>
<dbReference type="PRINTS" id="PR00300">
    <property type="entry name" value="CLPPROTEASEA"/>
</dbReference>
<dbReference type="PANTHER" id="PTHR11638:SF18">
    <property type="entry name" value="HEAT SHOCK PROTEIN 104"/>
    <property type="match status" value="1"/>
</dbReference>
<evidence type="ECO:0000259" key="9">
    <source>
        <dbReference type="PROSITE" id="PS51903"/>
    </source>
</evidence>
<dbReference type="GO" id="GO:0016887">
    <property type="term" value="F:ATP hydrolysis activity"/>
    <property type="evidence" value="ECO:0007669"/>
    <property type="project" value="InterPro"/>
</dbReference>